<keyword evidence="4" id="KW-0804">Transcription</keyword>
<evidence type="ECO:0000256" key="4">
    <source>
        <dbReference type="ARBA" id="ARBA00023163"/>
    </source>
</evidence>
<comment type="subcellular location">
    <subcellularLocation>
        <location evidence="1">Nucleus</location>
    </subcellularLocation>
</comment>
<evidence type="ECO:0000259" key="7">
    <source>
        <dbReference type="PROSITE" id="PS50217"/>
    </source>
</evidence>
<dbReference type="Proteomes" id="UP001190926">
    <property type="component" value="Unassembled WGS sequence"/>
</dbReference>
<dbReference type="GO" id="GO:0046982">
    <property type="term" value="F:protein heterodimerization activity"/>
    <property type="evidence" value="ECO:0007669"/>
    <property type="project" value="UniProtKB-ARBA"/>
</dbReference>
<evidence type="ECO:0000256" key="3">
    <source>
        <dbReference type="ARBA" id="ARBA00023125"/>
    </source>
</evidence>
<dbReference type="EMBL" id="SDAM02000779">
    <property type="protein sequence ID" value="KAH6823547.1"/>
    <property type="molecule type" value="Genomic_DNA"/>
</dbReference>
<keyword evidence="6" id="KW-0175">Coiled coil</keyword>
<dbReference type="InterPro" id="IPR045314">
    <property type="entry name" value="bZIP_plant_GBF1"/>
</dbReference>
<dbReference type="InterPro" id="IPR046347">
    <property type="entry name" value="bZIP_sf"/>
</dbReference>
<evidence type="ECO:0000256" key="2">
    <source>
        <dbReference type="ARBA" id="ARBA00023015"/>
    </source>
</evidence>
<proteinExistence type="predicted"/>
<evidence type="ECO:0000256" key="5">
    <source>
        <dbReference type="ARBA" id="ARBA00023242"/>
    </source>
</evidence>
<keyword evidence="2" id="KW-0805">Transcription regulation</keyword>
<feature type="domain" description="BZIP" evidence="7">
    <location>
        <begin position="1"/>
        <end position="57"/>
    </location>
</feature>
<evidence type="ECO:0000313" key="8">
    <source>
        <dbReference type="EMBL" id="KAH6823547.1"/>
    </source>
</evidence>
<dbReference type="InterPro" id="IPR004827">
    <property type="entry name" value="bZIP"/>
</dbReference>
<name>A0AAD4IXT3_PERFH</name>
<dbReference type="GO" id="GO:0005634">
    <property type="term" value="C:nucleus"/>
    <property type="evidence" value="ECO:0007669"/>
    <property type="project" value="UniProtKB-SubCell"/>
</dbReference>
<evidence type="ECO:0000313" key="9">
    <source>
        <dbReference type="Proteomes" id="UP001190926"/>
    </source>
</evidence>
<dbReference type="GO" id="GO:0045893">
    <property type="term" value="P:positive regulation of DNA-templated transcription"/>
    <property type="evidence" value="ECO:0007669"/>
    <property type="project" value="TreeGrafter"/>
</dbReference>
<protein>
    <recommendedName>
        <fullName evidence="7">BZIP domain-containing protein</fullName>
    </recommendedName>
</protein>
<dbReference type="GO" id="GO:0000976">
    <property type="term" value="F:transcription cis-regulatory region binding"/>
    <property type="evidence" value="ECO:0007669"/>
    <property type="project" value="TreeGrafter"/>
</dbReference>
<evidence type="ECO:0000256" key="6">
    <source>
        <dbReference type="SAM" id="Coils"/>
    </source>
</evidence>
<dbReference type="PROSITE" id="PS50217">
    <property type="entry name" value="BZIP"/>
    <property type="match status" value="1"/>
</dbReference>
<keyword evidence="9" id="KW-1185">Reference proteome</keyword>
<feature type="coiled-coil region" evidence="6">
    <location>
        <begin position="5"/>
        <end position="46"/>
    </location>
</feature>
<dbReference type="FunFam" id="1.20.5.170:FF:000020">
    <property type="entry name" value="BZIP transcription factor"/>
    <property type="match status" value="1"/>
</dbReference>
<keyword evidence="5" id="KW-0539">Nucleus</keyword>
<accession>A0AAD4IXT3</accession>
<dbReference type="Pfam" id="PF00170">
    <property type="entry name" value="bZIP_1"/>
    <property type="match status" value="1"/>
</dbReference>
<dbReference type="PANTHER" id="PTHR45764">
    <property type="entry name" value="BZIP TRANSCRIPTION FACTOR 44"/>
    <property type="match status" value="1"/>
</dbReference>
<keyword evidence="3" id="KW-0238">DNA-binding</keyword>
<gene>
    <name evidence="8" type="ORF">C2S53_012309</name>
</gene>
<dbReference type="SUPFAM" id="SSF57959">
    <property type="entry name" value="Leucine zipper domain"/>
    <property type="match status" value="1"/>
</dbReference>
<dbReference type="GO" id="GO:0003700">
    <property type="term" value="F:DNA-binding transcription factor activity"/>
    <property type="evidence" value="ECO:0007669"/>
    <property type="project" value="InterPro"/>
</dbReference>
<evidence type="ECO:0000256" key="1">
    <source>
        <dbReference type="ARBA" id="ARBA00004123"/>
    </source>
</evidence>
<dbReference type="CDD" id="cd14702">
    <property type="entry name" value="bZIP_plant_GBF1"/>
    <property type="match status" value="1"/>
</dbReference>
<dbReference type="Gene3D" id="1.20.5.170">
    <property type="match status" value="1"/>
</dbReference>
<comment type="caution">
    <text evidence="8">The sequence shown here is derived from an EMBL/GenBank/DDBJ whole genome shotgun (WGS) entry which is preliminary data.</text>
</comment>
<dbReference type="AlphaFoldDB" id="A0AAD4IXT3"/>
<dbReference type="SMART" id="SM00338">
    <property type="entry name" value="BRLZ"/>
    <property type="match status" value="1"/>
</dbReference>
<organism evidence="8 9">
    <name type="scientific">Perilla frutescens var. hirtella</name>
    <name type="common">Perilla citriodora</name>
    <name type="synonym">Perilla setoyensis</name>
    <dbReference type="NCBI Taxonomy" id="608512"/>
    <lineage>
        <taxon>Eukaryota</taxon>
        <taxon>Viridiplantae</taxon>
        <taxon>Streptophyta</taxon>
        <taxon>Embryophyta</taxon>
        <taxon>Tracheophyta</taxon>
        <taxon>Spermatophyta</taxon>
        <taxon>Magnoliopsida</taxon>
        <taxon>eudicotyledons</taxon>
        <taxon>Gunneridae</taxon>
        <taxon>Pentapetalae</taxon>
        <taxon>asterids</taxon>
        <taxon>lamiids</taxon>
        <taxon>Lamiales</taxon>
        <taxon>Lamiaceae</taxon>
        <taxon>Nepetoideae</taxon>
        <taxon>Elsholtzieae</taxon>
        <taxon>Perilla</taxon>
    </lineage>
</organism>
<dbReference type="PANTHER" id="PTHR45764:SF38">
    <property type="entry name" value="BZIP TRANSCRIPTION FACTOR 44"/>
    <property type="match status" value="1"/>
</dbReference>
<reference evidence="8 9" key="1">
    <citation type="journal article" date="2021" name="Nat. Commun.">
        <title>Incipient diploidization of the medicinal plant Perilla within 10,000 years.</title>
        <authorList>
            <person name="Zhang Y."/>
            <person name="Shen Q."/>
            <person name="Leng L."/>
            <person name="Zhang D."/>
            <person name="Chen S."/>
            <person name="Shi Y."/>
            <person name="Ning Z."/>
            <person name="Chen S."/>
        </authorList>
    </citation>
    <scope>NUCLEOTIDE SEQUENCE [LARGE SCALE GENOMIC DNA]</scope>
    <source>
        <strain evidence="9">cv. PC099</strain>
    </source>
</reference>
<sequence length="127" mass="14183">MQSNRESARRSRQRKQKHLDDLNAQIAQLSKENNQILNAVNAATQHCVKVEAENSVIRAQMMELSQRLQSLNQILNRTTSSSAASAAAAAVGSCMFGFEGDEFQFTEGFFFNNYQQPIMAAAQMFDC</sequence>